<gene>
    <name evidence="1" type="ORF">O4U47_09090</name>
</gene>
<organism evidence="1 2">
    <name type="scientific">Nocardiopsis suaedae</name>
    <dbReference type="NCBI Taxonomy" id="3018444"/>
    <lineage>
        <taxon>Bacteria</taxon>
        <taxon>Bacillati</taxon>
        <taxon>Actinomycetota</taxon>
        <taxon>Actinomycetes</taxon>
        <taxon>Streptosporangiales</taxon>
        <taxon>Nocardiopsidaceae</taxon>
        <taxon>Nocardiopsis</taxon>
    </lineage>
</organism>
<keyword evidence="2" id="KW-1185">Reference proteome</keyword>
<name>A0ABT4TJS5_9ACTN</name>
<dbReference type="Proteomes" id="UP001165685">
    <property type="component" value="Unassembled WGS sequence"/>
</dbReference>
<proteinExistence type="predicted"/>
<protein>
    <submittedName>
        <fullName evidence="1">Uncharacterized protein</fullName>
    </submittedName>
</protein>
<evidence type="ECO:0000313" key="1">
    <source>
        <dbReference type="EMBL" id="MDA2804665.1"/>
    </source>
</evidence>
<reference evidence="1" key="1">
    <citation type="submission" date="2023-01" db="EMBL/GenBank/DDBJ databases">
        <title>Draft genome sequence of Nocardiopsis sp. LSu2-4 isolated from halophytes.</title>
        <authorList>
            <person name="Duangmal K."/>
            <person name="Chantavorakit T."/>
        </authorList>
    </citation>
    <scope>NUCLEOTIDE SEQUENCE</scope>
    <source>
        <strain evidence="1">LSu2-4</strain>
    </source>
</reference>
<evidence type="ECO:0000313" key="2">
    <source>
        <dbReference type="Proteomes" id="UP001165685"/>
    </source>
</evidence>
<accession>A0ABT4TJS5</accession>
<dbReference type="RefSeq" id="WP_270677223.1">
    <property type="nucleotide sequence ID" value="NZ_JAQFWP010000012.1"/>
</dbReference>
<dbReference type="EMBL" id="JAQFWP010000012">
    <property type="protein sequence ID" value="MDA2804665.1"/>
    <property type="molecule type" value="Genomic_DNA"/>
</dbReference>
<sequence>MTIRNTAPAPEGRILARPDVSVAATRDGAWIGGSGSSFTVRGRGTHLLVSRLLQELDGTATARELEAGYDEAARPVVGALLKALLQRGYAVLLDRAPGSGPEPAWLVRHLARFTDDPFAAARRLAGRRIAFAGRPSWLRRMRTGAEEWGLDGAHTEFLEGRDGGERLGGRDLVVLQADAWSPEALAGVQGALRGTGTPHCVTGRIGAGFWAVYSDGDAGCWECLKGLRAVVGEAVNSAEENGEGGAHGAAESIAASALLRSVVVRAAGAGEGAPDPWNALAFDPETLSVTTHLVGQSAGCACRRAAPAPRAEAGGGASRVVRRNVYAPDDTERSDDHHAAIVASLSAWTDEAVGPFLEVDGAALAQVPFGAARAAAVDPALGRFDATVRTLSSREAYYQAALNVLEAAAEAGAGSGRAVAGAGWTRDEALYRALLRTAPLREPPDRGAMEPLGEEETVGECARLYRYILRRAQALGIAAGDGGLSVRTLPNGLFQAVADGGARSAVGHGACPAEAAASALLGTVNGEGVLVHVNPHHTEWEEVWKQVAPPGGAEDLAPPFPLPGGGDAVWIVGLAE</sequence>
<comment type="caution">
    <text evidence="1">The sequence shown here is derived from an EMBL/GenBank/DDBJ whole genome shotgun (WGS) entry which is preliminary data.</text>
</comment>